<feature type="transmembrane region" description="Helical" evidence="14">
    <location>
        <begin position="237"/>
        <end position="261"/>
    </location>
</feature>
<name>A0A835F6D7_9POAL</name>
<dbReference type="GO" id="GO:0016020">
    <property type="term" value="C:membrane"/>
    <property type="evidence" value="ECO:0007669"/>
    <property type="project" value="UniProtKB-SubCell"/>
</dbReference>
<evidence type="ECO:0000256" key="6">
    <source>
        <dbReference type="ARBA" id="ARBA00022692"/>
    </source>
</evidence>
<dbReference type="AlphaFoldDB" id="A0A835F6D7"/>
<dbReference type="PANTHER" id="PTHR32468:SF18">
    <property type="entry name" value="CATION_H(+) ANTIPORTER 1"/>
    <property type="match status" value="1"/>
</dbReference>
<evidence type="ECO:0000256" key="9">
    <source>
        <dbReference type="ARBA" id="ARBA00023065"/>
    </source>
</evidence>
<dbReference type="GO" id="GO:1902600">
    <property type="term" value="P:proton transmembrane transport"/>
    <property type="evidence" value="ECO:0007669"/>
    <property type="project" value="InterPro"/>
</dbReference>
<comment type="similarity">
    <text evidence="11">Belongs to the monovalent cation:proton antiporter 2 (CPA2) transporter (TC 2.A.37) family. CHX (TC 2.A.37.4) subfamily.</text>
</comment>
<dbReference type="GO" id="GO:0015297">
    <property type="term" value="F:antiporter activity"/>
    <property type="evidence" value="ECO:0007669"/>
    <property type="project" value="InterPro"/>
</dbReference>
<evidence type="ECO:0000256" key="13">
    <source>
        <dbReference type="SAM" id="MobiDB-lite"/>
    </source>
</evidence>
<dbReference type="Pfam" id="PF00999">
    <property type="entry name" value="Na_H_Exchanger"/>
    <property type="match status" value="1"/>
</dbReference>
<evidence type="ECO:0000313" key="18">
    <source>
        <dbReference type="EMBL" id="KAF8729695.1"/>
    </source>
</evidence>
<dbReference type="InterPro" id="IPR057290">
    <property type="entry name" value="CHX17_C"/>
</dbReference>
<dbReference type="Gene3D" id="1.20.1530.20">
    <property type="match status" value="1"/>
</dbReference>
<evidence type="ECO:0000256" key="14">
    <source>
        <dbReference type="SAM" id="Phobius"/>
    </source>
</evidence>
<feature type="domain" description="Cation/H(+) antiporter C-terminal" evidence="17">
    <location>
        <begin position="641"/>
        <end position="800"/>
    </location>
</feature>
<feature type="transmembrane region" description="Helical" evidence="14">
    <location>
        <begin position="355"/>
        <end position="379"/>
    </location>
</feature>
<evidence type="ECO:0000256" key="3">
    <source>
        <dbReference type="ARBA" id="ARBA00004141"/>
    </source>
</evidence>
<dbReference type="GO" id="GO:0012505">
    <property type="term" value="C:endomembrane system"/>
    <property type="evidence" value="ECO:0007669"/>
    <property type="project" value="TreeGrafter"/>
</dbReference>
<evidence type="ECO:0000256" key="8">
    <source>
        <dbReference type="ARBA" id="ARBA00022989"/>
    </source>
</evidence>
<dbReference type="InterPro" id="IPR038770">
    <property type="entry name" value="Na+/solute_symporter_sf"/>
</dbReference>
<feature type="transmembrane region" description="Helical" evidence="14">
    <location>
        <begin position="83"/>
        <end position="104"/>
    </location>
</feature>
<keyword evidence="10 14" id="KW-0472">Membrane</keyword>
<feature type="transmembrane region" description="Helical" evidence="14">
    <location>
        <begin position="52"/>
        <end position="71"/>
    </location>
</feature>
<feature type="transmembrane region" description="Helical" evidence="14">
    <location>
        <begin position="17"/>
        <end position="40"/>
    </location>
</feature>
<comment type="function">
    <text evidence="12">May operate as a cation/H(+) antiporter.</text>
</comment>
<dbReference type="InterPro" id="IPR050794">
    <property type="entry name" value="CPA2_transporter"/>
</dbReference>
<feature type="domain" description="Cation/H+ exchanger transmembrane" evidence="15">
    <location>
        <begin position="34"/>
        <end position="443"/>
    </location>
</feature>
<evidence type="ECO:0000259" key="17">
    <source>
        <dbReference type="Pfam" id="PF23259"/>
    </source>
</evidence>
<comment type="subcellular location">
    <subcellularLocation>
        <location evidence="3">Membrane</location>
        <topology evidence="3">Multi-pass membrane protein</topology>
    </subcellularLocation>
    <subcellularLocation>
        <location evidence="2">Plastid</location>
        <location evidence="2">Chloroplast envelope</location>
    </subcellularLocation>
</comment>
<feature type="region of interest" description="Disordered" evidence="13">
    <location>
        <begin position="803"/>
        <end position="834"/>
    </location>
</feature>
<sequence>MAEDAGDKCSDAVSEGAYFTASIMAITGIMATVLVLSGLFHSALRRLGQPSIISHILAGIVVGPTVLGRAVDLHELGMQDAGRALSGTIYFARIVFMFFIGLELDLRYLRHNLRRSLVMACGGSGMSLVLAVLAGPFSYGLLNPGQGSFRPEKIFASTALFALVLTSTASPVLIRIVTELKLTGSETGQLAIGAAFANDMASLTALSVIMVTHTLYAGTVQPTGKENDDPSPSSSPAIKAATLALMAVTTWMAVTIVAWVARLLNRFKRGRQYLSKYELCGVLFLIVGLSLLEQTIGYSASMTAFLMGLAMPREGPTARTLMDRLAYPVHQLIMPLCFGAIGARLDFAKIGNFSAVQFAVAVAFTTALSAAGKVAGTVLAGRALGIPAREAVVLGALLNVKGYSDILAINFGNKVHVWGEPVQVVLLVSSIINTFMAGPASAAIVRQQRRAFRYRSRCLEDLAVDDELRILVCVHVAGGVHPMLTLANLSKGGALIRPVYLLHLVELATSRKYAITHQLYHARGDDCGEDEDEWGYAREIELVAEAVAAFTVDNAIPVRQMTAISSLASMDTDVRNSVEDARASLLIVPFHKEQRYDGQMVCRSQGRRLLNQRILQRALCTVGILVERRFSHHYQEEQNQLQVMALFMGGGDDREAVAYAARMAIQPMAKVTVCRFLLPSGKGMLGSQETAEEAMLDEEFMADVYGRFVAPGKVAYMERHVSNGAETVNALSAMVGTCSLFVVGKGGGGAAEGGGGGDRSVMTSNMGDWDDECPELGPVGELLASDDMVGCGSVLVVQQHNVHPKRKMRTWNKDNNQQQHTRARNHHPVDVDDPDVVVDILGSSSNTATNRSLKPN</sequence>
<dbReference type="InterPro" id="IPR057291">
    <property type="entry name" value="CHX17_2nd"/>
</dbReference>
<evidence type="ECO:0000256" key="7">
    <source>
        <dbReference type="ARBA" id="ARBA00022958"/>
    </source>
</evidence>
<feature type="transmembrane region" description="Helical" evidence="14">
    <location>
        <begin position="116"/>
        <end position="142"/>
    </location>
</feature>
<protein>
    <recommendedName>
        <fullName evidence="20">Cation/H+ exchanger domain-containing protein</fullName>
    </recommendedName>
</protein>
<dbReference type="FunFam" id="1.20.1530.20:FF:000019">
    <property type="entry name" value="Cation/H(+) antiporter 1"/>
    <property type="match status" value="1"/>
</dbReference>
<keyword evidence="6 14" id="KW-0812">Transmembrane</keyword>
<proteinExistence type="inferred from homology"/>
<accession>A0A835F6D7</accession>
<evidence type="ECO:0000256" key="2">
    <source>
        <dbReference type="ARBA" id="ARBA00004119"/>
    </source>
</evidence>
<comment type="caution">
    <text evidence="18">The sequence shown here is derived from an EMBL/GenBank/DDBJ whole genome shotgun (WGS) entry which is preliminary data.</text>
</comment>
<keyword evidence="8 14" id="KW-1133">Transmembrane helix</keyword>
<feature type="transmembrane region" description="Helical" evidence="14">
    <location>
        <begin position="154"/>
        <end position="178"/>
    </location>
</feature>
<dbReference type="GO" id="GO:0006885">
    <property type="term" value="P:regulation of pH"/>
    <property type="evidence" value="ECO:0007669"/>
    <property type="project" value="TreeGrafter"/>
</dbReference>
<dbReference type="GO" id="GO:0009941">
    <property type="term" value="C:chloroplast envelope"/>
    <property type="evidence" value="ECO:0007669"/>
    <property type="project" value="UniProtKB-SubCell"/>
</dbReference>
<evidence type="ECO:0000256" key="12">
    <source>
        <dbReference type="ARBA" id="ARBA00054890"/>
    </source>
</evidence>
<gene>
    <name evidence="18" type="ORF">HU200_017649</name>
</gene>
<keyword evidence="4" id="KW-0813">Transport</keyword>
<feature type="transmembrane region" description="Helical" evidence="14">
    <location>
        <begin position="424"/>
        <end position="445"/>
    </location>
</feature>
<evidence type="ECO:0000256" key="4">
    <source>
        <dbReference type="ARBA" id="ARBA00022448"/>
    </source>
</evidence>
<reference evidence="18" key="1">
    <citation type="submission" date="2020-07" db="EMBL/GenBank/DDBJ databases">
        <title>Genome sequence and genetic diversity analysis of an under-domesticated orphan crop, white fonio (Digitaria exilis).</title>
        <authorList>
            <person name="Bennetzen J.L."/>
            <person name="Chen S."/>
            <person name="Ma X."/>
            <person name="Wang X."/>
            <person name="Yssel A.E.J."/>
            <person name="Chaluvadi S.R."/>
            <person name="Johnson M."/>
            <person name="Gangashetty P."/>
            <person name="Hamidou F."/>
            <person name="Sanogo M.D."/>
            <person name="Zwaenepoel A."/>
            <person name="Wallace J."/>
            <person name="Van De Peer Y."/>
            <person name="Van Deynze A."/>
        </authorList>
    </citation>
    <scope>NUCLEOTIDE SEQUENCE</scope>
    <source>
        <tissue evidence="18">Leaves</tissue>
    </source>
</reference>
<dbReference type="Pfam" id="PF23259">
    <property type="entry name" value="CHX17_C"/>
    <property type="match status" value="1"/>
</dbReference>
<evidence type="ECO:0000256" key="11">
    <source>
        <dbReference type="ARBA" id="ARBA00038341"/>
    </source>
</evidence>
<evidence type="ECO:0000259" key="15">
    <source>
        <dbReference type="Pfam" id="PF00999"/>
    </source>
</evidence>
<keyword evidence="7" id="KW-0630">Potassium</keyword>
<dbReference type="PANTHER" id="PTHR32468">
    <property type="entry name" value="CATION/H + ANTIPORTER"/>
    <property type="match status" value="1"/>
</dbReference>
<evidence type="ECO:0000259" key="16">
    <source>
        <dbReference type="Pfam" id="PF23256"/>
    </source>
</evidence>
<dbReference type="InterPro" id="IPR006153">
    <property type="entry name" value="Cation/H_exchanger_TM"/>
</dbReference>
<keyword evidence="19" id="KW-1185">Reference proteome</keyword>
<dbReference type="OrthoDB" id="671744at2759"/>
<feature type="domain" description="Cation/H(+) antiporter central" evidence="16">
    <location>
        <begin position="499"/>
        <end position="630"/>
    </location>
</feature>
<evidence type="ECO:0000256" key="5">
    <source>
        <dbReference type="ARBA" id="ARBA00022538"/>
    </source>
</evidence>
<keyword evidence="5" id="KW-0633">Potassium transport</keyword>
<dbReference type="Proteomes" id="UP000636709">
    <property type="component" value="Unassembled WGS sequence"/>
</dbReference>
<evidence type="ECO:0000256" key="10">
    <source>
        <dbReference type="ARBA" id="ARBA00023136"/>
    </source>
</evidence>
<feature type="transmembrane region" description="Helical" evidence="14">
    <location>
        <begin position="325"/>
        <end position="343"/>
    </location>
</feature>
<dbReference type="Pfam" id="PF23256">
    <property type="entry name" value="CHX17_2nd"/>
    <property type="match status" value="1"/>
</dbReference>
<dbReference type="GO" id="GO:0006813">
    <property type="term" value="P:potassium ion transport"/>
    <property type="evidence" value="ECO:0007669"/>
    <property type="project" value="UniProtKB-KW"/>
</dbReference>
<keyword evidence="9" id="KW-0406">Ion transport</keyword>
<organism evidence="18 19">
    <name type="scientific">Digitaria exilis</name>
    <dbReference type="NCBI Taxonomy" id="1010633"/>
    <lineage>
        <taxon>Eukaryota</taxon>
        <taxon>Viridiplantae</taxon>
        <taxon>Streptophyta</taxon>
        <taxon>Embryophyta</taxon>
        <taxon>Tracheophyta</taxon>
        <taxon>Spermatophyta</taxon>
        <taxon>Magnoliopsida</taxon>
        <taxon>Liliopsida</taxon>
        <taxon>Poales</taxon>
        <taxon>Poaceae</taxon>
        <taxon>PACMAD clade</taxon>
        <taxon>Panicoideae</taxon>
        <taxon>Panicodae</taxon>
        <taxon>Paniceae</taxon>
        <taxon>Anthephorinae</taxon>
        <taxon>Digitaria</taxon>
    </lineage>
</organism>
<comment type="function">
    <text evidence="1">May function as sodium-coupled metabolite transporter across the chloroplast envelope.</text>
</comment>
<evidence type="ECO:0000313" key="19">
    <source>
        <dbReference type="Proteomes" id="UP000636709"/>
    </source>
</evidence>
<feature type="transmembrane region" description="Helical" evidence="14">
    <location>
        <begin position="190"/>
        <end position="217"/>
    </location>
</feature>
<evidence type="ECO:0000256" key="1">
    <source>
        <dbReference type="ARBA" id="ARBA00003198"/>
    </source>
</evidence>
<dbReference type="EMBL" id="JACEFO010001623">
    <property type="protein sequence ID" value="KAF8729695.1"/>
    <property type="molecule type" value="Genomic_DNA"/>
</dbReference>
<evidence type="ECO:0008006" key="20">
    <source>
        <dbReference type="Google" id="ProtNLM"/>
    </source>
</evidence>